<proteinExistence type="predicted"/>
<evidence type="ECO:0000313" key="1">
    <source>
        <dbReference type="EMBL" id="CAK7923635.1"/>
    </source>
</evidence>
<name>A0AAV1TMM1_9STRA</name>
<organism evidence="1 2">
    <name type="scientific">Peronospora matthiolae</name>
    <dbReference type="NCBI Taxonomy" id="2874970"/>
    <lineage>
        <taxon>Eukaryota</taxon>
        <taxon>Sar</taxon>
        <taxon>Stramenopiles</taxon>
        <taxon>Oomycota</taxon>
        <taxon>Peronosporomycetes</taxon>
        <taxon>Peronosporales</taxon>
        <taxon>Peronosporaceae</taxon>
        <taxon>Peronospora</taxon>
    </lineage>
</organism>
<accession>A0AAV1TMM1</accession>
<protein>
    <submittedName>
        <fullName evidence="1">Uncharacterized protein</fullName>
    </submittedName>
</protein>
<evidence type="ECO:0000313" key="2">
    <source>
        <dbReference type="Proteomes" id="UP001162060"/>
    </source>
</evidence>
<reference evidence="1" key="1">
    <citation type="submission" date="2024-01" db="EMBL/GenBank/DDBJ databases">
        <authorList>
            <person name="Webb A."/>
        </authorList>
    </citation>
    <scope>NUCLEOTIDE SEQUENCE</scope>
    <source>
        <strain evidence="1">Pm1</strain>
    </source>
</reference>
<dbReference type="Proteomes" id="UP001162060">
    <property type="component" value="Unassembled WGS sequence"/>
</dbReference>
<comment type="caution">
    <text evidence="1">The sequence shown here is derived from an EMBL/GenBank/DDBJ whole genome shotgun (WGS) entry which is preliminary data.</text>
</comment>
<sequence length="65" mass="7317">MVSVRLHISRSEFFDPDDGYPDDSVQKEGRRAIVAATEMQKKGGTNPPRIRVSAMTEMKEYSGKD</sequence>
<dbReference type="EMBL" id="CAKLBY020000069">
    <property type="protein sequence ID" value="CAK7923635.1"/>
    <property type="molecule type" value="Genomic_DNA"/>
</dbReference>
<dbReference type="AlphaFoldDB" id="A0AAV1TMM1"/>
<gene>
    <name evidence="1" type="ORF">PM001_LOCUS8785</name>
</gene>